<feature type="disulfide bond" evidence="11">
    <location>
        <begin position="93"/>
        <end position="114"/>
    </location>
</feature>
<dbReference type="InterPro" id="IPR013273">
    <property type="entry name" value="ADAMTS/ADAMTS-like"/>
</dbReference>
<keyword evidence="6 10" id="KW-0862">Zinc</keyword>
<name>A0A3N0Y2R0_ANAGA</name>
<dbReference type="Gene3D" id="3.40.390.10">
    <property type="entry name" value="Collagenase (Catalytic Domain)"/>
    <property type="match status" value="1"/>
</dbReference>
<dbReference type="SUPFAM" id="SSF82895">
    <property type="entry name" value="TSP-1 type 1 repeat"/>
    <property type="match status" value="1"/>
</dbReference>
<dbReference type="GO" id="GO:0030198">
    <property type="term" value="P:extracellular matrix organization"/>
    <property type="evidence" value="ECO:0007669"/>
    <property type="project" value="InterPro"/>
</dbReference>
<gene>
    <name evidence="14" type="ORF">DPX16_11210</name>
</gene>
<feature type="disulfide bond" evidence="11">
    <location>
        <begin position="101"/>
        <end position="133"/>
    </location>
</feature>
<feature type="disulfide bond" evidence="11">
    <location>
        <begin position="127"/>
        <end position="138"/>
    </location>
</feature>
<dbReference type="GO" id="GO:0005576">
    <property type="term" value="C:extracellular region"/>
    <property type="evidence" value="ECO:0007669"/>
    <property type="project" value="UniProtKB-SubCell"/>
</dbReference>
<dbReference type="GO" id="GO:0007229">
    <property type="term" value="P:integrin-mediated signaling pathway"/>
    <property type="evidence" value="ECO:0007669"/>
    <property type="project" value="UniProtKB-KW"/>
</dbReference>
<keyword evidence="2" id="KW-0964">Secreted</keyword>
<evidence type="ECO:0000256" key="10">
    <source>
        <dbReference type="PIRSR" id="PIRSR613273-2"/>
    </source>
</evidence>
<evidence type="ECO:0000256" key="7">
    <source>
        <dbReference type="ARBA" id="ARBA00023049"/>
    </source>
</evidence>
<dbReference type="GO" id="GO:0046872">
    <property type="term" value="F:metal ion binding"/>
    <property type="evidence" value="ECO:0007669"/>
    <property type="project" value="UniProtKB-KW"/>
</dbReference>
<dbReference type="SMART" id="SM00608">
    <property type="entry name" value="ACR"/>
    <property type="match status" value="1"/>
</dbReference>
<proteinExistence type="predicted"/>
<evidence type="ECO:0000256" key="11">
    <source>
        <dbReference type="PIRSR" id="PIRSR613273-3"/>
    </source>
</evidence>
<feature type="binding site" evidence="10">
    <location>
        <position position="53"/>
    </location>
    <ligand>
        <name>Ca(2+)</name>
        <dbReference type="ChEBI" id="CHEBI:29108"/>
        <label>1</label>
    </ligand>
</feature>
<evidence type="ECO:0000313" key="15">
    <source>
        <dbReference type="Proteomes" id="UP000281406"/>
    </source>
</evidence>
<dbReference type="Gene3D" id="3.40.1620.60">
    <property type="match status" value="1"/>
</dbReference>
<evidence type="ECO:0000259" key="13">
    <source>
        <dbReference type="PROSITE" id="PS50215"/>
    </source>
</evidence>
<dbReference type="OrthoDB" id="8905881at2759"/>
<organism evidence="14 15">
    <name type="scientific">Anabarilius grahami</name>
    <name type="common">Kanglang fish</name>
    <name type="synonym">Barilius grahami</name>
    <dbReference type="NCBI Taxonomy" id="495550"/>
    <lineage>
        <taxon>Eukaryota</taxon>
        <taxon>Metazoa</taxon>
        <taxon>Chordata</taxon>
        <taxon>Craniata</taxon>
        <taxon>Vertebrata</taxon>
        <taxon>Euteleostomi</taxon>
        <taxon>Actinopterygii</taxon>
        <taxon>Neopterygii</taxon>
        <taxon>Teleostei</taxon>
        <taxon>Ostariophysi</taxon>
        <taxon>Cypriniformes</taxon>
        <taxon>Xenocyprididae</taxon>
        <taxon>Xenocypridinae</taxon>
        <taxon>Xenocypridinae incertae sedis</taxon>
        <taxon>Anabarilius</taxon>
    </lineage>
</organism>
<feature type="disulfide bond" evidence="11">
    <location>
        <begin position="161"/>
        <end position="198"/>
    </location>
</feature>
<keyword evidence="3" id="KW-0645">Protease</keyword>
<dbReference type="Proteomes" id="UP000281406">
    <property type="component" value="Unassembled WGS sequence"/>
</dbReference>
<dbReference type="Pfam" id="PF17771">
    <property type="entry name" value="ADAMTS_CR_2"/>
    <property type="match status" value="1"/>
</dbReference>
<keyword evidence="14" id="KW-0401">Integrin</keyword>
<dbReference type="Gene3D" id="2.20.100.10">
    <property type="entry name" value="Thrombospondin type-1 (TSP1) repeat"/>
    <property type="match status" value="1"/>
</dbReference>
<dbReference type="PROSITE" id="PS50215">
    <property type="entry name" value="ADAM_MEPRO"/>
    <property type="match status" value="1"/>
</dbReference>
<dbReference type="FunFam" id="2.20.100.10:FF:000002">
    <property type="entry name" value="Unc-5 netrin receptor C"/>
    <property type="match status" value="1"/>
</dbReference>
<dbReference type="SUPFAM" id="SSF55486">
    <property type="entry name" value="Metalloproteases ('zincins'), catalytic domain"/>
    <property type="match status" value="1"/>
</dbReference>
<keyword evidence="15" id="KW-1185">Reference proteome</keyword>
<comment type="subcellular location">
    <subcellularLocation>
        <location evidence="1">Secreted</location>
    </subcellularLocation>
</comment>
<feature type="disulfide bond" evidence="11">
    <location>
        <begin position="82"/>
        <end position="106"/>
    </location>
</feature>
<dbReference type="InterPro" id="IPR000884">
    <property type="entry name" value="TSP1_rpt"/>
</dbReference>
<keyword evidence="9" id="KW-0325">Glycoprotein</keyword>
<evidence type="ECO:0000256" key="8">
    <source>
        <dbReference type="ARBA" id="ARBA00023157"/>
    </source>
</evidence>
<dbReference type="PANTHER" id="PTHR13723">
    <property type="entry name" value="ADAMTS A DISINTEGRIN AND METALLOPROTEASE WITH THROMBOSPONDIN MOTIFS PROTEASE"/>
    <property type="match status" value="1"/>
</dbReference>
<feature type="disulfide bond" evidence="11">
    <location>
        <begin position="176"/>
        <end position="188"/>
    </location>
</feature>
<evidence type="ECO:0000256" key="12">
    <source>
        <dbReference type="PROSITE-ProRule" id="PRU00276"/>
    </source>
</evidence>
<dbReference type="PROSITE" id="PS50092">
    <property type="entry name" value="TSP1"/>
    <property type="match status" value="1"/>
</dbReference>
<feature type="disulfide bond" evidence="11">
    <location>
        <begin position="12"/>
        <end position="37"/>
    </location>
</feature>
<dbReference type="InterPro" id="IPR006586">
    <property type="entry name" value="ADAM_Cys-rich"/>
</dbReference>
<dbReference type="InterPro" id="IPR001590">
    <property type="entry name" value="Peptidase_M12B"/>
</dbReference>
<evidence type="ECO:0000256" key="1">
    <source>
        <dbReference type="ARBA" id="ARBA00004613"/>
    </source>
</evidence>
<feature type="binding site" evidence="10">
    <location>
        <position position="5"/>
    </location>
    <ligand>
        <name>Zn(2+)</name>
        <dbReference type="ChEBI" id="CHEBI:29105"/>
        <note>catalytic</note>
    </ligand>
</feature>
<accession>A0A3N0Y2R0</accession>
<dbReference type="GO" id="GO:0031012">
    <property type="term" value="C:extracellular matrix"/>
    <property type="evidence" value="ECO:0007669"/>
    <property type="project" value="TreeGrafter"/>
</dbReference>
<evidence type="ECO:0000256" key="5">
    <source>
        <dbReference type="ARBA" id="ARBA00022801"/>
    </source>
</evidence>
<dbReference type="SMART" id="SM00209">
    <property type="entry name" value="TSP1"/>
    <property type="match status" value="1"/>
</dbReference>
<dbReference type="GO" id="GO:0004222">
    <property type="term" value="F:metalloendopeptidase activity"/>
    <property type="evidence" value="ECO:0007669"/>
    <property type="project" value="InterPro"/>
</dbReference>
<evidence type="ECO:0000256" key="9">
    <source>
        <dbReference type="ARBA" id="ARBA00023180"/>
    </source>
</evidence>
<dbReference type="PRINTS" id="PR01705">
    <property type="entry name" value="TSP1REPEAT"/>
</dbReference>
<keyword evidence="8 11" id="KW-1015">Disulfide bond</keyword>
<dbReference type="InterPro" id="IPR024079">
    <property type="entry name" value="MetalloPept_cat_dom_sf"/>
</dbReference>
<keyword evidence="4 10" id="KW-0479">Metal-binding</keyword>
<dbReference type="Pfam" id="PF01421">
    <property type="entry name" value="Reprolysin"/>
    <property type="match status" value="1"/>
</dbReference>
<dbReference type="EMBL" id="RJVU01053643">
    <property type="protein sequence ID" value="ROL28080.1"/>
    <property type="molecule type" value="Genomic_DNA"/>
</dbReference>
<evidence type="ECO:0000256" key="4">
    <source>
        <dbReference type="ARBA" id="ARBA00022723"/>
    </source>
</evidence>
<sequence length="300" mass="33315">MGMSHDDDHASCTGHSHIMSGEWVKGRNPSDLSWSTCSRDDLEKFLRSKASACLLHTDPRNRYLIRLPAKLPGMHYSADEQCQILFGTNATFCTDMEHLMCTGLWCLVEGDTSCKTKLDPPLDGTECGADKWCRAGECVSKTPIPQHVDGDWSPWSTWSMCSRTCGTGARFRQRKCDNPPPGPGGKYCQKASVEHKVCEGPPCSKGLPTFRDQQCKSHDRQASKKKNQMWSAVIDDEKPCALYCTPIGSDAPVLVAERVQDGTPCGPYESDLCVSGKCQVCIHEIFEDFKVFYAHQGCIY</sequence>
<feature type="disulfide bond" evidence="11">
    <location>
        <begin position="165"/>
        <end position="203"/>
    </location>
</feature>
<dbReference type="AlphaFoldDB" id="A0A3N0Y2R0"/>
<feature type="domain" description="Peptidase M12B" evidence="13">
    <location>
        <begin position="1"/>
        <end position="58"/>
    </location>
</feature>
<comment type="cofactor">
    <cofactor evidence="10">
        <name>Zn(2+)</name>
        <dbReference type="ChEBI" id="CHEBI:29105"/>
    </cofactor>
    <text evidence="10">Binds 1 zinc ion per subunit.</text>
</comment>
<dbReference type="InterPro" id="IPR036383">
    <property type="entry name" value="TSP1_rpt_sf"/>
</dbReference>
<evidence type="ECO:0000256" key="3">
    <source>
        <dbReference type="ARBA" id="ARBA00022670"/>
    </source>
</evidence>
<dbReference type="InterPro" id="IPR050439">
    <property type="entry name" value="ADAMTS_ADAMTS-like"/>
</dbReference>
<evidence type="ECO:0000256" key="2">
    <source>
        <dbReference type="ARBA" id="ARBA00022525"/>
    </source>
</evidence>
<dbReference type="Pfam" id="PF00090">
    <property type="entry name" value="TSP_1"/>
    <property type="match status" value="1"/>
</dbReference>
<protein>
    <submittedName>
        <fullName evidence="14">A disintegrin and metalloproteinase with thrombospondin motifs 17</fullName>
    </submittedName>
</protein>
<reference evidence="14 15" key="1">
    <citation type="submission" date="2018-10" db="EMBL/GenBank/DDBJ databases">
        <title>Genome assembly for a Yunnan-Guizhou Plateau 3E fish, Anabarilius grahami (Regan), and its evolutionary and genetic applications.</title>
        <authorList>
            <person name="Jiang W."/>
        </authorList>
    </citation>
    <scope>NUCLEOTIDE SEQUENCE [LARGE SCALE GENOMIC DNA]</scope>
    <source>
        <strain evidence="14">AG-KIZ</strain>
        <tissue evidence="14">Muscle</tissue>
    </source>
</reference>
<comment type="caution">
    <text evidence="12">Lacks conserved residue(s) required for the propagation of feature annotation.</text>
</comment>
<dbReference type="GO" id="GO:0006508">
    <property type="term" value="P:proteolysis"/>
    <property type="evidence" value="ECO:0007669"/>
    <property type="project" value="UniProtKB-KW"/>
</dbReference>
<dbReference type="PANTHER" id="PTHR13723:SF151">
    <property type="entry name" value="A DISINTEGRIN AND METALLOPROTEINASE WITH THROMBOSPONDIN MOTIFS 17"/>
    <property type="match status" value="1"/>
</dbReference>
<evidence type="ECO:0000313" key="14">
    <source>
        <dbReference type="EMBL" id="ROL28080.1"/>
    </source>
</evidence>
<keyword evidence="10" id="KW-0106">Calcium</keyword>
<keyword evidence="5" id="KW-0378">Hydrolase</keyword>
<dbReference type="PRINTS" id="PR01857">
    <property type="entry name" value="ADAMTSFAMILY"/>
</dbReference>
<comment type="caution">
    <text evidence="14">The sequence shown here is derived from an EMBL/GenBank/DDBJ whole genome shotgun (WGS) entry which is preliminary data.</text>
</comment>
<evidence type="ECO:0000256" key="6">
    <source>
        <dbReference type="ARBA" id="ARBA00022833"/>
    </source>
</evidence>
<keyword evidence="7" id="KW-0482">Metalloprotease</keyword>
<dbReference type="InterPro" id="IPR041645">
    <property type="entry name" value="ADAMTS_CR_2"/>
</dbReference>